<gene>
    <name evidence="1" type="ORF">QJ522_21110</name>
</gene>
<dbReference type="InterPro" id="IPR007367">
    <property type="entry name" value="DUF433"/>
</dbReference>
<dbReference type="InterPro" id="IPR009057">
    <property type="entry name" value="Homeodomain-like_sf"/>
</dbReference>
<dbReference type="Proteomes" id="UP001431776">
    <property type="component" value="Unassembled WGS sequence"/>
</dbReference>
<dbReference type="RefSeq" id="WP_349246984.1">
    <property type="nucleotide sequence ID" value="NZ_JASCXX010000040.1"/>
</dbReference>
<sequence>MNWKDYISADSDVLGGKPTVKGTRISVEFIIQRLAEGWTETQLLENYPRLTPTHLQAVFAYVQECIEDGSLISPSPKTA</sequence>
<reference evidence="1" key="1">
    <citation type="submission" date="2023-05" db="EMBL/GenBank/DDBJ databases">
        <title>Anaerotaeda fermentans gen. nov., sp. nov., a novel anaerobic planctomycete of the new family within the order Sedimentisphaerales isolated from Taman Peninsula, Russia.</title>
        <authorList>
            <person name="Khomyakova M.A."/>
            <person name="Merkel A.Y."/>
            <person name="Slobodkin A.I."/>
        </authorList>
    </citation>
    <scope>NUCLEOTIDE SEQUENCE</scope>
    <source>
        <strain evidence="1">M17dextr</strain>
    </source>
</reference>
<protein>
    <submittedName>
        <fullName evidence="1">DUF433 domain-containing protein</fullName>
    </submittedName>
</protein>
<dbReference type="SUPFAM" id="SSF46689">
    <property type="entry name" value="Homeodomain-like"/>
    <property type="match status" value="1"/>
</dbReference>
<accession>A0AAW6U105</accession>
<keyword evidence="2" id="KW-1185">Reference proteome</keyword>
<dbReference type="Pfam" id="PF04255">
    <property type="entry name" value="DUF433"/>
    <property type="match status" value="1"/>
</dbReference>
<evidence type="ECO:0000313" key="2">
    <source>
        <dbReference type="Proteomes" id="UP001431776"/>
    </source>
</evidence>
<dbReference type="InterPro" id="IPR036388">
    <property type="entry name" value="WH-like_DNA-bd_sf"/>
</dbReference>
<organism evidence="1 2">
    <name type="scientific">Anaerobaca lacustris</name>
    <dbReference type="NCBI Taxonomy" id="3044600"/>
    <lineage>
        <taxon>Bacteria</taxon>
        <taxon>Pseudomonadati</taxon>
        <taxon>Planctomycetota</taxon>
        <taxon>Phycisphaerae</taxon>
        <taxon>Sedimentisphaerales</taxon>
        <taxon>Anaerobacaceae</taxon>
        <taxon>Anaerobaca</taxon>
    </lineage>
</organism>
<dbReference type="AlphaFoldDB" id="A0AAW6U105"/>
<dbReference type="EMBL" id="JASCXX010000040">
    <property type="protein sequence ID" value="MDI6451575.1"/>
    <property type="molecule type" value="Genomic_DNA"/>
</dbReference>
<evidence type="ECO:0000313" key="1">
    <source>
        <dbReference type="EMBL" id="MDI6451575.1"/>
    </source>
</evidence>
<dbReference type="PANTHER" id="PTHR34849:SF3">
    <property type="entry name" value="SSR2962 PROTEIN"/>
    <property type="match status" value="1"/>
</dbReference>
<name>A0AAW6U105_9BACT</name>
<proteinExistence type="predicted"/>
<comment type="caution">
    <text evidence="1">The sequence shown here is derived from an EMBL/GenBank/DDBJ whole genome shotgun (WGS) entry which is preliminary data.</text>
</comment>
<dbReference type="Gene3D" id="1.10.10.10">
    <property type="entry name" value="Winged helix-like DNA-binding domain superfamily/Winged helix DNA-binding domain"/>
    <property type="match status" value="1"/>
</dbReference>
<dbReference type="PANTHER" id="PTHR34849">
    <property type="entry name" value="SSL5025 PROTEIN"/>
    <property type="match status" value="1"/>
</dbReference>